<comment type="caution">
    <text evidence="2">The sequence shown here is derived from an EMBL/GenBank/DDBJ whole genome shotgun (WGS) entry which is preliminary data.</text>
</comment>
<organism evidence="2 3">
    <name type="scientific">candidate division CPR1 bacterium GW2011_GWA2_42_17</name>
    <dbReference type="NCBI Taxonomy" id="1618341"/>
    <lineage>
        <taxon>Bacteria</taxon>
        <taxon>candidate division CPR1</taxon>
    </lineage>
</organism>
<evidence type="ECO:0008006" key="4">
    <source>
        <dbReference type="Google" id="ProtNLM"/>
    </source>
</evidence>
<accession>A0A0G0Z4G5</accession>
<evidence type="ECO:0000313" key="2">
    <source>
        <dbReference type="EMBL" id="KKS43599.1"/>
    </source>
</evidence>
<dbReference type="AlphaFoldDB" id="A0A0G0Z4G5"/>
<gene>
    <name evidence="2" type="ORF">UV05_C0028G0008</name>
</gene>
<evidence type="ECO:0000313" key="3">
    <source>
        <dbReference type="Proteomes" id="UP000034875"/>
    </source>
</evidence>
<sequence>MVKQKEPIVWQAYEYVHREKSADWYWAVGIIAVSMAVTAILFNNVLFAVFIALSFFTLMLYAKRKPHLMQIKLDERGVYEGRAHYTYSSIESFWVEDRFGEHKIIMKSKKKVLPYIVIPIHEIDADEVRNHLKRFLPEEEHNEPLAKKIMEYLGF</sequence>
<protein>
    <recommendedName>
        <fullName evidence="4">DUF5673 domain-containing protein</fullName>
    </recommendedName>
</protein>
<reference evidence="2 3" key="1">
    <citation type="journal article" date="2015" name="Nature">
        <title>rRNA introns, odd ribosomes, and small enigmatic genomes across a large radiation of phyla.</title>
        <authorList>
            <person name="Brown C.T."/>
            <person name="Hug L.A."/>
            <person name="Thomas B.C."/>
            <person name="Sharon I."/>
            <person name="Castelle C.J."/>
            <person name="Singh A."/>
            <person name="Wilkins M.J."/>
            <person name="Williams K.H."/>
            <person name="Banfield J.F."/>
        </authorList>
    </citation>
    <scope>NUCLEOTIDE SEQUENCE [LARGE SCALE GENOMIC DNA]</scope>
</reference>
<feature type="transmembrane region" description="Helical" evidence="1">
    <location>
        <begin position="21"/>
        <end position="39"/>
    </location>
</feature>
<feature type="transmembrane region" description="Helical" evidence="1">
    <location>
        <begin position="45"/>
        <end position="62"/>
    </location>
</feature>
<proteinExistence type="predicted"/>
<keyword evidence="1" id="KW-1133">Transmembrane helix</keyword>
<name>A0A0G0Z4G5_9BACT</name>
<keyword evidence="1" id="KW-0812">Transmembrane</keyword>
<dbReference type="EMBL" id="LCCZ01000028">
    <property type="protein sequence ID" value="KKS43599.1"/>
    <property type="molecule type" value="Genomic_DNA"/>
</dbReference>
<evidence type="ECO:0000256" key="1">
    <source>
        <dbReference type="SAM" id="Phobius"/>
    </source>
</evidence>
<dbReference type="Proteomes" id="UP000034875">
    <property type="component" value="Unassembled WGS sequence"/>
</dbReference>
<keyword evidence="1" id="KW-0472">Membrane</keyword>